<gene>
    <name evidence="8" type="ORF">TcWFU_005761</name>
</gene>
<feature type="transmembrane region" description="Helical" evidence="6">
    <location>
        <begin position="340"/>
        <end position="361"/>
    </location>
</feature>
<feature type="transmembrane region" description="Helical" evidence="6">
    <location>
        <begin position="249"/>
        <end position="272"/>
    </location>
</feature>
<feature type="transmembrane region" description="Helical" evidence="6">
    <location>
        <begin position="373"/>
        <end position="394"/>
    </location>
</feature>
<dbReference type="InterPro" id="IPR052954">
    <property type="entry name" value="GPCR-Ligand_Int"/>
</dbReference>
<proteinExistence type="predicted"/>
<feature type="domain" description="G-protein coupled receptors family 1 profile" evidence="7">
    <location>
        <begin position="164"/>
        <end position="392"/>
    </location>
</feature>
<reference evidence="8 9" key="1">
    <citation type="journal article" date="2022" name="Front. Cell. Infect. Microbiol.">
        <title>The Genomes of Two Strains of Taenia crassiceps the Animal Model for the Study of Human Cysticercosis.</title>
        <authorList>
            <person name="Bobes R.J."/>
            <person name="Estrada K."/>
            <person name="Rios-Valencia D.G."/>
            <person name="Calderon-Gallegos A."/>
            <person name="de la Torre P."/>
            <person name="Carrero J.C."/>
            <person name="Sanchez-Flores A."/>
            <person name="Laclette J.P."/>
        </authorList>
    </citation>
    <scope>NUCLEOTIDE SEQUENCE [LARGE SCALE GENOMIC DNA]</scope>
    <source>
        <strain evidence="8">WFUcys</strain>
    </source>
</reference>
<evidence type="ECO:0000256" key="3">
    <source>
        <dbReference type="ARBA" id="ARBA00022989"/>
    </source>
</evidence>
<protein>
    <recommendedName>
        <fullName evidence="7">G-protein coupled receptors family 1 profile domain-containing protein</fullName>
    </recommendedName>
</protein>
<feature type="transmembrane region" description="Helical" evidence="6">
    <location>
        <begin position="76"/>
        <end position="97"/>
    </location>
</feature>
<evidence type="ECO:0000259" key="7">
    <source>
        <dbReference type="PROSITE" id="PS50262"/>
    </source>
</evidence>
<comment type="caution">
    <text evidence="8">The sequence shown here is derived from an EMBL/GenBank/DDBJ whole genome shotgun (WGS) entry which is preliminary data.</text>
</comment>
<evidence type="ECO:0000256" key="4">
    <source>
        <dbReference type="ARBA" id="ARBA00023136"/>
    </source>
</evidence>
<dbReference type="PROSITE" id="PS50262">
    <property type="entry name" value="G_PROTEIN_RECEP_F1_2"/>
    <property type="match status" value="1"/>
</dbReference>
<sequence length="437" mass="49110">MTSMVSMMPTMTTTTTTTTTTTSALASTLMANETMAEPTLPPIDSHKLFVYSNSCDPRLLESYDIQQDGVSVNSHIALLVFAAIAVVLEAVALTVLARPAATRFGSMQRSLVALTAMEMWLNTTIFVHKAWEEYFTTRHEKLSEFCFSFILFSALNSAICSRNWVVTLIALARCEAITRPVATRVSTHIFSPHRQLVYIGILIVCSIALSTFRLVIRQVLVCTNLDNVVIHVRSDQTSWLQVVSEKIFFAYQSAIPITVVTIATLFMIVVLLRHRVPSERRKEQQRNVETKPTQKDGRKWMCWRGGRSTPNDEGGGCVVPLLQAVRQAQRLPNQMRATRFILFIATVFIVCEAPVFFAVVCVDSMSPTVVIRVFTYLRFLIIADSFANFVIYLLTSRPFRVELVNLLTCRRHRDPLSSTSVPTSNQLQPSRTSVQQV</sequence>
<organism evidence="8 9">
    <name type="scientific">Taenia crassiceps</name>
    <dbReference type="NCBI Taxonomy" id="6207"/>
    <lineage>
        <taxon>Eukaryota</taxon>
        <taxon>Metazoa</taxon>
        <taxon>Spiralia</taxon>
        <taxon>Lophotrochozoa</taxon>
        <taxon>Platyhelminthes</taxon>
        <taxon>Cestoda</taxon>
        <taxon>Eucestoda</taxon>
        <taxon>Cyclophyllidea</taxon>
        <taxon>Taeniidae</taxon>
        <taxon>Taenia</taxon>
    </lineage>
</organism>
<evidence type="ECO:0000313" key="9">
    <source>
        <dbReference type="Proteomes" id="UP001651158"/>
    </source>
</evidence>
<feature type="region of interest" description="Disordered" evidence="5">
    <location>
        <begin position="416"/>
        <end position="437"/>
    </location>
</feature>
<dbReference type="Gene3D" id="1.20.1070.10">
    <property type="entry name" value="Rhodopsin 7-helix transmembrane proteins"/>
    <property type="match status" value="1"/>
</dbReference>
<keyword evidence="3 6" id="KW-1133">Transmembrane helix</keyword>
<name>A0ABR4Q7M3_9CEST</name>
<dbReference type="EMBL" id="JAKROA010000008">
    <property type="protein sequence ID" value="KAL5105489.1"/>
    <property type="molecule type" value="Genomic_DNA"/>
</dbReference>
<comment type="subcellular location">
    <subcellularLocation>
        <location evidence="1">Membrane</location>
    </subcellularLocation>
</comment>
<dbReference type="PANTHER" id="PTHR46641">
    <property type="entry name" value="FMRFAMIDE RECEPTOR-RELATED"/>
    <property type="match status" value="1"/>
</dbReference>
<dbReference type="PANTHER" id="PTHR46641:SF2">
    <property type="entry name" value="FMRFAMIDE RECEPTOR"/>
    <property type="match status" value="1"/>
</dbReference>
<evidence type="ECO:0000256" key="6">
    <source>
        <dbReference type="SAM" id="Phobius"/>
    </source>
</evidence>
<evidence type="ECO:0000256" key="5">
    <source>
        <dbReference type="SAM" id="MobiDB-lite"/>
    </source>
</evidence>
<feature type="transmembrane region" description="Helical" evidence="6">
    <location>
        <begin position="195"/>
        <end position="216"/>
    </location>
</feature>
<accession>A0ABR4Q7M3</accession>
<keyword evidence="9" id="KW-1185">Reference proteome</keyword>
<dbReference type="InterPro" id="IPR017452">
    <property type="entry name" value="GPCR_Rhodpsn_7TM"/>
</dbReference>
<evidence type="ECO:0000256" key="1">
    <source>
        <dbReference type="ARBA" id="ARBA00004370"/>
    </source>
</evidence>
<dbReference type="Proteomes" id="UP001651158">
    <property type="component" value="Unassembled WGS sequence"/>
</dbReference>
<keyword evidence="4 6" id="KW-0472">Membrane</keyword>
<evidence type="ECO:0000313" key="8">
    <source>
        <dbReference type="EMBL" id="KAL5105489.1"/>
    </source>
</evidence>
<evidence type="ECO:0000256" key="2">
    <source>
        <dbReference type="ARBA" id="ARBA00022692"/>
    </source>
</evidence>
<dbReference type="SUPFAM" id="SSF81321">
    <property type="entry name" value="Family A G protein-coupled receptor-like"/>
    <property type="match status" value="1"/>
</dbReference>
<keyword evidence="2 6" id="KW-0812">Transmembrane</keyword>